<dbReference type="PANTHER" id="PTHR33824:SF7">
    <property type="entry name" value="POLYKETIDE CYCLASE_DEHYDRASE AND LIPID TRANSPORT SUPERFAMILY PROTEIN"/>
    <property type="match status" value="1"/>
</dbReference>
<comment type="similarity">
    <text evidence="1">Belongs to the ribosome association toxin RatA family.</text>
</comment>
<feature type="domain" description="Coenzyme Q-binding protein COQ10 START" evidence="2">
    <location>
        <begin position="18"/>
        <end position="118"/>
    </location>
</feature>
<evidence type="ECO:0000313" key="3">
    <source>
        <dbReference type="EMBL" id="EDY20215.1"/>
    </source>
</evidence>
<dbReference type="Pfam" id="PF03364">
    <property type="entry name" value="Polyketide_cyc"/>
    <property type="match status" value="1"/>
</dbReference>
<dbReference type="CDD" id="cd07817">
    <property type="entry name" value="SRPBCC_8"/>
    <property type="match status" value="1"/>
</dbReference>
<dbReference type="Gene3D" id="3.30.530.20">
    <property type="match status" value="1"/>
</dbReference>
<dbReference type="SUPFAM" id="SSF55961">
    <property type="entry name" value="Bet v1-like"/>
    <property type="match status" value="1"/>
</dbReference>
<organism evidence="3 4">
    <name type="scientific">Chthoniobacter flavus Ellin428</name>
    <dbReference type="NCBI Taxonomy" id="497964"/>
    <lineage>
        <taxon>Bacteria</taxon>
        <taxon>Pseudomonadati</taxon>
        <taxon>Verrucomicrobiota</taxon>
        <taxon>Spartobacteria</taxon>
        <taxon>Chthoniobacterales</taxon>
        <taxon>Chthoniobacteraceae</taxon>
        <taxon>Chthoniobacter</taxon>
    </lineage>
</organism>
<evidence type="ECO:0000259" key="2">
    <source>
        <dbReference type="Pfam" id="PF03364"/>
    </source>
</evidence>
<evidence type="ECO:0000313" key="4">
    <source>
        <dbReference type="Proteomes" id="UP000005824"/>
    </source>
</evidence>
<dbReference type="Proteomes" id="UP000005824">
    <property type="component" value="Unassembled WGS sequence"/>
</dbReference>
<dbReference type="STRING" id="497964.CfE428DRAFT_2139"/>
<dbReference type="eggNOG" id="COG5637">
    <property type="taxonomic scope" value="Bacteria"/>
</dbReference>
<proteinExistence type="inferred from homology"/>
<comment type="caution">
    <text evidence="3">The sequence shown here is derived from an EMBL/GenBank/DDBJ whole genome shotgun (WGS) entry which is preliminary data.</text>
</comment>
<reference evidence="3 4" key="1">
    <citation type="journal article" date="2011" name="J. Bacteriol.">
        <title>Genome sequence of Chthoniobacter flavus Ellin428, an aerobic heterotrophic soil bacterium.</title>
        <authorList>
            <person name="Kant R."/>
            <person name="van Passel M.W."/>
            <person name="Palva A."/>
            <person name="Lucas S."/>
            <person name="Lapidus A."/>
            <person name="Glavina Del Rio T."/>
            <person name="Dalin E."/>
            <person name="Tice H."/>
            <person name="Bruce D."/>
            <person name="Goodwin L."/>
            <person name="Pitluck S."/>
            <person name="Larimer F.W."/>
            <person name="Land M.L."/>
            <person name="Hauser L."/>
            <person name="Sangwan P."/>
            <person name="de Vos W.M."/>
            <person name="Janssen P.H."/>
            <person name="Smidt H."/>
        </authorList>
    </citation>
    <scope>NUCLEOTIDE SEQUENCE [LARGE SCALE GENOMIC DNA]</scope>
    <source>
        <strain evidence="3 4">Ellin428</strain>
    </source>
</reference>
<dbReference type="AlphaFoldDB" id="B4CZQ1"/>
<dbReference type="InterPro" id="IPR005031">
    <property type="entry name" value="COQ10_START"/>
</dbReference>
<gene>
    <name evidence="3" type="ORF">CfE428DRAFT_2139</name>
</gene>
<dbReference type="InterPro" id="IPR047137">
    <property type="entry name" value="ORF3"/>
</dbReference>
<dbReference type="InterPro" id="IPR023393">
    <property type="entry name" value="START-like_dom_sf"/>
</dbReference>
<dbReference type="PANTHER" id="PTHR33824">
    <property type="entry name" value="POLYKETIDE CYCLASE/DEHYDRASE AND LIPID TRANSPORT SUPERFAMILY PROTEIN"/>
    <property type="match status" value="1"/>
</dbReference>
<dbReference type="RefSeq" id="WP_006979464.1">
    <property type="nucleotide sequence ID" value="NZ_ABVL01000005.1"/>
</dbReference>
<protein>
    <submittedName>
        <fullName evidence="3">Cyclase/dehydrase</fullName>
    </submittedName>
</protein>
<dbReference type="InParanoid" id="B4CZQ1"/>
<keyword evidence="4" id="KW-1185">Reference proteome</keyword>
<accession>B4CZQ1</accession>
<dbReference type="EMBL" id="ABVL01000005">
    <property type="protein sequence ID" value="EDY20215.1"/>
    <property type="molecule type" value="Genomic_DNA"/>
</dbReference>
<name>B4CZQ1_9BACT</name>
<evidence type="ECO:0000256" key="1">
    <source>
        <dbReference type="ARBA" id="ARBA00008918"/>
    </source>
</evidence>
<sequence length="150" mass="17406">MNLDSQYSFKSVGASIVVSARVEEVYTHWVHVEEFPHFMGAVREIRNMEDNRFYWRVERHGKEYESELQIVLRIPNRRMAWRTISGAESSGVVGFDPLAGDKTRVSFKMKYVPGAGWEDAEELLKRVTARLENFKTYVESISALKSEARK</sequence>